<dbReference type="AlphaFoldDB" id="A0A1G1WID2"/>
<comment type="similarity">
    <text evidence="2">Belongs to the DsbD family.</text>
</comment>
<evidence type="ECO:0000259" key="7">
    <source>
        <dbReference type="Pfam" id="PF02683"/>
    </source>
</evidence>
<accession>A0A1G1WID2</accession>
<dbReference type="GO" id="GO:0016020">
    <property type="term" value="C:membrane"/>
    <property type="evidence" value="ECO:0007669"/>
    <property type="project" value="UniProtKB-SubCell"/>
</dbReference>
<organism evidence="8 9">
    <name type="scientific">Candidatus Woykebacteria bacterium RIFCSPHIGHO2_01_FULL_39_12</name>
    <dbReference type="NCBI Taxonomy" id="1802599"/>
    <lineage>
        <taxon>Bacteria</taxon>
        <taxon>Candidatus Woykeibacteriota</taxon>
    </lineage>
</organism>
<reference evidence="8 9" key="1">
    <citation type="journal article" date="2016" name="Nat. Commun.">
        <title>Thousands of microbial genomes shed light on interconnected biogeochemical processes in an aquifer system.</title>
        <authorList>
            <person name="Anantharaman K."/>
            <person name="Brown C.T."/>
            <person name="Hug L.A."/>
            <person name="Sharon I."/>
            <person name="Castelle C.J."/>
            <person name="Probst A.J."/>
            <person name="Thomas B.C."/>
            <person name="Singh A."/>
            <person name="Wilkins M.J."/>
            <person name="Karaoz U."/>
            <person name="Brodie E.L."/>
            <person name="Williams K.H."/>
            <person name="Hubbard S.S."/>
            <person name="Banfield J.F."/>
        </authorList>
    </citation>
    <scope>NUCLEOTIDE SEQUENCE [LARGE SCALE GENOMIC DNA]</scope>
</reference>
<dbReference type="EMBL" id="MHCV01000027">
    <property type="protein sequence ID" value="OGY27424.1"/>
    <property type="molecule type" value="Genomic_DNA"/>
</dbReference>
<dbReference type="InterPro" id="IPR051790">
    <property type="entry name" value="Cytochrome_c-biogenesis_DsbD"/>
</dbReference>
<keyword evidence="3 6" id="KW-0812">Transmembrane</keyword>
<protein>
    <recommendedName>
        <fullName evidence="7">Cytochrome C biogenesis protein transmembrane domain-containing protein</fullName>
    </recommendedName>
</protein>
<sequence>METILFNTSVIAAFLGGMLALIAPCCITFMLPSYFAYAFKSKVDILKVTTIFAAGVAVVIVPIGIGVAALASFFSLYHEWVFFAGGAFLVFLGTLSLLGKTFELPFAKTSVKWQPQDKLSVFILGVFSGAASSCCAPVLAGVLTLTAISATLIQAGILALVYVFGMVFPLFVLATFWDNYQWSKSPLVRGKLLHFKLFGKDYQVHTTNLIAGIMFLFVGIFVIYLGITGTESAAPSWQRWLSSYVAAGIENVAAWSKGLPDFIFLAVLGLISALFIYKGFFSKTDRQGDSNGSSRS</sequence>
<feature type="domain" description="Cytochrome C biogenesis protein transmembrane" evidence="7">
    <location>
        <begin position="10"/>
        <end position="176"/>
    </location>
</feature>
<proteinExistence type="inferred from homology"/>
<comment type="subcellular location">
    <subcellularLocation>
        <location evidence="1">Membrane</location>
        <topology evidence="1">Multi-pass membrane protein</topology>
    </subcellularLocation>
</comment>
<dbReference type="Proteomes" id="UP000177900">
    <property type="component" value="Unassembled WGS sequence"/>
</dbReference>
<feature type="transmembrane region" description="Helical" evidence="6">
    <location>
        <begin position="152"/>
        <end position="177"/>
    </location>
</feature>
<comment type="caution">
    <text evidence="8">The sequence shown here is derived from an EMBL/GenBank/DDBJ whole genome shotgun (WGS) entry which is preliminary data.</text>
</comment>
<evidence type="ECO:0000256" key="2">
    <source>
        <dbReference type="ARBA" id="ARBA00006143"/>
    </source>
</evidence>
<feature type="transmembrane region" description="Helical" evidence="6">
    <location>
        <begin position="119"/>
        <end position="140"/>
    </location>
</feature>
<dbReference type="Pfam" id="PF02683">
    <property type="entry name" value="DsbD_TM"/>
    <property type="match status" value="1"/>
</dbReference>
<keyword evidence="5 6" id="KW-0472">Membrane</keyword>
<feature type="transmembrane region" description="Helical" evidence="6">
    <location>
        <begin position="262"/>
        <end position="281"/>
    </location>
</feature>
<feature type="transmembrane region" description="Helical" evidence="6">
    <location>
        <begin position="51"/>
        <end position="74"/>
    </location>
</feature>
<dbReference type="GO" id="GO:0017004">
    <property type="term" value="P:cytochrome complex assembly"/>
    <property type="evidence" value="ECO:0007669"/>
    <property type="project" value="InterPro"/>
</dbReference>
<feature type="transmembrane region" description="Helical" evidence="6">
    <location>
        <begin position="12"/>
        <end position="39"/>
    </location>
</feature>
<evidence type="ECO:0000313" key="8">
    <source>
        <dbReference type="EMBL" id="OGY27424.1"/>
    </source>
</evidence>
<evidence type="ECO:0000256" key="3">
    <source>
        <dbReference type="ARBA" id="ARBA00022692"/>
    </source>
</evidence>
<evidence type="ECO:0000256" key="5">
    <source>
        <dbReference type="ARBA" id="ARBA00023136"/>
    </source>
</evidence>
<name>A0A1G1WID2_9BACT</name>
<dbReference type="InterPro" id="IPR003834">
    <property type="entry name" value="Cyt_c_assmbl_TM_dom"/>
</dbReference>
<dbReference type="PANTHER" id="PTHR31272">
    <property type="entry name" value="CYTOCHROME C-TYPE BIOGENESIS PROTEIN HI_1454-RELATED"/>
    <property type="match status" value="1"/>
</dbReference>
<evidence type="ECO:0000256" key="6">
    <source>
        <dbReference type="SAM" id="Phobius"/>
    </source>
</evidence>
<evidence type="ECO:0000256" key="4">
    <source>
        <dbReference type="ARBA" id="ARBA00022989"/>
    </source>
</evidence>
<gene>
    <name evidence="8" type="ORF">A2864_02730</name>
</gene>
<feature type="transmembrane region" description="Helical" evidence="6">
    <location>
        <begin position="80"/>
        <end position="98"/>
    </location>
</feature>
<feature type="transmembrane region" description="Helical" evidence="6">
    <location>
        <begin position="209"/>
        <end position="227"/>
    </location>
</feature>
<evidence type="ECO:0000256" key="1">
    <source>
        <dbReference type="ARBA" id="ARBA00004141"/>
    </source>
</evidence>
<evidence type="ECO:0000313" key="9">
    <source>
        <dbReference type="Proteomes" id="UP000177900"/>
    </source>
</evidence>
<keyword evidence="4 6" id="KW-1133">Transmembrane helix</keyword>
<dbReference type="PANTHER" id="PTHR31272:SF4">
    <property type="entry name" value="CYTOCHROME C-TYPE BIOGENESIS PROTEIN HI_1454-RELATED"/>
    <property type="match status" value="1"/>
</dbReference>